<dbReference type="InterPro" id="IPR050884">
    <property type="entry name" value="CNP_phosphodiesterase-III"/>
</dbReference>
<feature type="domain" description="Calcineurin-like phosphoesterase" evidence="5">
    <location>
        <begin position="1"/>
        <end position="227"/>
    </location>
</feature>
<dbReference type="AlphaFoldDB" id="L7VVU5"/>
<organism evidence="6">
    <name type="scientific">uncultured bacterium A1Q1_fos_1070</name>
    <dbReference type="NCBI Taxonomy" id="1256541"/>
    <lineage>
        <taxon>Bacteria</taxon>
        <taxon>environmental samples</taxon>
    </lineage>
</organism>
<dbReference type="GO" id="GO:0016787">
    <property type="term" value="F:hydrolase activity"/>
    <property type="evidence" value="ECO:0007669"/>
    <property type="project" value="UniProtKB-KW"/>
</dbReference>
<evidence type="ECO:0000259" key="5">
    <source>
        <dbReference type="Pfam" id="PF00149"/>
    </source>
</evidence>
<keyword evidence="3" id="KW-0408">Iron</keyword>
<dbReference type="InterPro" id="IPR004843">
    <property type="entry name" value="Calcineurin-like_PHP"/>
</dbReference>
<protein>
    <recommendedName>
        <fullName evidence="5">Calcineurin-like phosphoesterase domain-containing protein</fullName>
    </recommendedName>
</protein>
<evidence type="ECO:0000256" key="3">
    <source>
        <dbReference type="ARBA" id="ARBA00023004"/>
    </source>
</evidence>
<dbReference type="Gene3D" id="3.60.21.10">
    <property type="match status" value="1"/>
</dbReference>
<dbReference type="CDD" id="cd00838">
    <property type="entry name" value="MPP_superfamily"/>
    <property type="match status" value="1"/>
</dbReference>
<sequence>MRIAHISDLHALDLTGASPLRFLSKRFFGWLNLLRKRRAAHPTQLLDALCADLGQQPLDHVVVTGDLTNLSLPSEFRRARKALDGLPLGPRGVTAIPGNHDVYVWEAYFGRSFEKFLLPYAQSDGAPTDELPTWPIVRVRNQVAIIGCSTALPSPMPLADGWLGGRQLQRLEEVLDGTKQHFRMLLIHHPPLPQHLDLLRALRDRGRLHKLLRRVGCELVLHGHEHRDLRATLDGPSGPIPVIGVGSGTYNSPHLDRRARYNIYTVEGSGKDARFTVEQRVHDPQSGQFVPYSPAT</sequence>
<evidence type="ECO:0000313" key="6">
    <source>
        <dbReference type="EMBL" id="AGC71436.1"/>
    </source>
</evidence>
<dbReference type="PANTHER" id="PTHR42988:SF2">
    <property type="entry name" value="CYCLIC NUCLEOTIDE PHOSPHODIESTERASE CBUA0032-RELATED"/>
    <property type="match status" value="1"/>
</dbReference>
<evidence type="ECO:0000256" key="4">
    <source>
        <dbReference type="ARBA" id="ARBA00025742"/>
    </source>
</evidence>
<accession>L7VVU5</accession>
<keyword evidence="2" id="KW-0378">Hydrolase</keyword>
<proteinExistence type="inferred from homology"/>
<keyword evidence="1" id="KW-0479">Metal-binding</keyword>
<reference evidence="6" key="1">
    <citation type="submission" date="2012-09" db="EMBL/GenBank/DDBJ databases">
        <title>Metagenomic Characterization of a Microbial Community in Wastewater Detects High Levels of Antibiotic Resistance.</title>
        <authorList>
            <person name="Abrams M."/>
            <person name="Caldwell A."/>
            <person name="Vandaei E."/>
            <person name="Lee W."/>
            <person name="Perrott J."/>
            <person name="Khan S.Y."/>
            <person name="Ta J."/>
            <person name="Romero D."/>
            <person name="Nguyen V."/>
            <person name="Pourmand N."/>
            <person name="Ouverney C.C."/>
        </authorList>
    </citation>
    <scope>NUCLEOTIDE SEQUENCE</scope>
</reference>
<evidence type="ECO:0000256" key="1">
    <source>
        <dbReference type="ARBA" id="ARBA00022723"/>
    </source>
</evidence>
<dbReference type="EMBL" id="JX649872">
    <property type="protein sequence ID" value="AGC71436.1"/>
    <property type="molecule type" value="Genomic_DNA"/>
</dbReference>
<comment type="similarity">
    <text evidence="4">Belongs to the cyclic nucleotide phosphodiesterase class-III family.</text>
</comment>
<dbReference type="InterPro" id="IPR029052">
    <property type="entry name" value="Metallo-depent_PP-like"/>
</dbReference>
<dbReference type="Pfam" id="PF00149">
    <property type="entry name" value="Metallophos"/>
    <property type="match status" value="1"/>
</dbReference>
<dbReference type="GO" id="GO:0046872">
    <property type="term" value="F:metal ion binding"/>
    <property type="evidence" value="ECO:0007669"/>
    <property type="project" value="UniProtKB-KW"/>
</dbReference>
<evidence type="ECO:0000256" key="2">
    <source>
        <dbReference type="ARBA" id="ARBA00022801"/>
    </source>
</evidence>
<dbReference type="PANTHER" id="PTHR42988">
    <property type="entry name" value="PHOSPHOHYDROLASE"/>
    <property type="match status" value="1"/>
</dbReference>
<dbReference type="SUPFAM" id="SSF56300">
    <property type="entry name" value="Metallo-dependent phosphatases"/>
    <property type="match status" value="1"/>
</dbReference>
<name>L7VVU5_9BACT</name>